<dbReference type="Proteomes" id="UP001145114">
    <property type="component" value="Unassembled WGS sequence"/>
</dbReference>
<dbReference type="EMBL" id="JAMZIH010008354">
    <property type="protein sequence ID" value="KAJ1672451.1"/>
    <property type="molecule type" value="Genomic_DNA"/>
</dbReference>
<sequence>MSASPETEQKCVDVPKIQVTGPVPTDSDHTRAHNEDQSQRQQHPDPRISGIGGMVTASHSESSDESPSSSPPPYHRTNFKPRLTKKPGAQAQGRKYTRKAPEVDKKNGNGLGIESNQSQKREREE</sequence>
<evidence type="ECO:0000313" key="2">
    <source>
        <dbReference type="Proteomes" id="UP001145114"/>
    </source>
</evidence>
<keyword evidence="2" id="KW-1185">Reference proteome</keyword>
<name>A0ACC1HA30_9FUNG</name>
<comment type="caution">
    <text evidence="1">The sequence shown here is derived from an EMBL/GenBank/DDBJ whole genome shotgun (WGS) entry which is preliminary data.</text>
</comment>
<proteinExistence type="predicted"/>
<evidence type="ECO:0000313" key="1">
    <source>
        <dbReference type="EMBL" id="KAJ1672451.1"/>
    </source>
</evidence>
<organism evidence="1 2">
    <name type="scientific">Spiromyces aspiralis</name>
    <dbReference type="NCBI Taxonomy" id="68401"/>
    <lineage>
        <taxon>Eukaryota</taxon>
        <taxon>Fungi</taxon>
        <taxon>Fungi incertae sedis</taxon>
        <taxon>Zoopagomycota</taxon>
        <taxon>Kickxellomycotina</taxon>
        <taxon>Kickxellomycetes</taxon>
        <taxon>Kickxellales</taxon>
        <taxon>Kickxellaceae</taxon>
        <taxon>Spiromyces</taxon>
    </lineage>
</organism>
<gene>
    <name evidence="1" type="ORF">EV182_007146</name>
</gene>
<reference evidence="1" key="1">
    <citation type="submission" date="2022-06" db="EMBL/GenBank/DDBJ databases">
        <title>Phylogenomic reconstructions and comparative analyses of Kickxellomycotina fungi.</title>
        <authorList>
            <person name="Reynolds N.K."/>
            <person name="Stajich J.E."/>
            <person name="Barry K."/>
            <person name="Grigoriev I.V."/>
            <person name="Crous P."/>
            <person name="Smith M.E."/>
        </authorList>
    </citation>
    <scope>NUCLEOTIDE SEQUENCE</scope>
    <source>
        <strain evidence="1">RSA 2271</strain>
    </source>
</reference>
<protein>
    <submittedName>
        <fullName evidence="1">Uncharacterized protein</fullName>
    </submittedName>
</protein>
<feature type="non-terminal residue" evidence="1">
    <location>
        <position position="125"/>
    </location>
</feature>
<accession>A0ACC1HA30</accession>